<sequence>MRHGSYRFVASFLAIPLVLYVVFVISPFVQAFYYSLTDWTGISPKFEFVGFQNFKDLANDAIFKAAIGHNIILLIGVPLLTIVLALVFAYLLNVGGKANSAGVHGVRGNGFYKLAFFLPQVLSVPVIAVIWATVMTSTDNGLLNSVTKKLGLGTSQYLASPEIALYCVMWVLVWGSVGFYLVLFNAAMSGIPKDIFEAAIIDGAGRLATFFRITLPLLWDTIQTAWVYLAIMALDAYALVAVMTAGPGGPDNSTYVMGLAIADNGFQYGRAGYASAMGVVLFFLTLIIAAVMLRATRRERIEY</sequence>
<dbReference type="EMBL" id="CP158165">
    <property type="protein sequence ID" value="XBV25821.1"/>
    <property type="molecule type" value="Genomic_DNA"/>
</dbReference>
<evidence type="ECO:0000256" key="5">
    <source>
        <dbReference type="ARBA" id="ARBA00022989"/>
    </source>
</evidence>
<feature type="domain" description="ABC transmembrane type-1" evidence="8">
    <location>
        <begin position="67"/>
        <end position="292"/>
    </location>
</feature>
<evidence type="ECO:0000313" key="9">
    <source>
        <dbReference type="EMBL" id="XBV25821.1"/>
    </source>
</evidence>
<dbReference type="GO" id="GO:0005886">
    <property type="term" value="C:plasma membrane"/>
    <property type="evidence" value="ECO:0007669"/>
    <property type="project" value="UniProtKB-SubCell"/>
</dbReference>
<reference evidence="9" key="1">
    <citation type="submission" date="2024-06" db="EMBL/GenBank/DDBJ databases">
        <title>Kribbella sp. strain HUAS MG21 genome sequences.</title>
        <authorList>
            <person name="Mo P."/>
        </authorList>
    </citation>
    <scope>NUCLEOTIDE SEQUENCE</scope>
    <source>
        <strain evidence="9">HUAS MG21</strain>
    </source>
</reference>
<feature type="transmembrane region" description="Helical" evidence="7">
    <location>
        <begin position="163"/>
        <end position="183"/>
    </location>
</feature>
<evidence type="ECO:0000256" key="7">
    <source>
        <dbReference type="RuleBase" id="RU363032"/>
    </source>
</evidence>
<keyword evidence="5 7" id="KW-1133">Transmembrane helix</keyword>
<gene>
    <name evidence="9" type="ORF">ABN611_05220</name>
</gene>
<feature type="transmembrane region" description="Helical" evidence="7">
    <location>
        <begin position="114"/>
        <end position="134"/>
    </location>
</feature>
<dbReference type="PANTHER" id="PTHR30193">
    <property type="entry name" value="ABC TRANSPORTER PERMEASE PROTEIN"/>
    <property type="match status" value="1"/>
</dbReference>
<dbReference type="PANTHER" id="PTHR30193:SF41">
    <property type="entry name" value="DIACETYLCHITOBIOSE UPTAKE SYSTEM PERMEASE PROTEIN NGCF"/>
    <property type="match status" value="1"/>
</dbReference>
<proteinExistence type="inferred from homology"/>
<evidence type="ECO:0000256" key="4">
    <source>
        <dbReference type="ARBA" id="ARBA00022692"/>
    </source>
</evidence>
<comment type="subcellular location">
    <subcellularLocation>
        <location evidence="1 7">Cell membrane</location>
        <topology evidence="1 7">Multi-pass membrane protein</topology>
    </subcellularLocation>
</comment>
<feature type="transmembrane region" description="Helical" evidence="7">
    <location>
        <begin position="273"/>
        <end position="293"/>
    </location>
</feature>
<dbReference type="InterPro" id="IPR000515">
    <property type="entry name" value="MetI-like"/>
</dbReference>
<dbReference type="Pfam" id="PF00528">
    <property type="entry name" value="BPD_transp_1"/>
    <property type="match status" value="1"/>
</dbReference>
<feature type="transmembrane region" description="Helical" evidence="7">
    <location>
        <begin position="12"/>
        <end position="36"/>
    </location>
</feature>
<comment type="similarity">
    <text evidence="7">Belongs to the binding-protein-dependent transport system permease family.</text>
</comment>
<dbReference type="GO" id="GO:0055085">
    <property type="term" value="P:transmembrane transport"/>
    <property type="evidence" value="ECO:0007669"/>
    <property type="project" value="InterPro"/>
</dbReference>
<dbReference type="RefSeq" id="WP_350278628.1">
    <property type="nucleotide sequence ID" value="NZ_CP158165.1"/>
</dbReference>
<evidence type="ECO:0000256" key="3">
    <source>
        <dbReference type="ARBA" id="ARBA00022475"/>
    </source>
</evidence>
<organism evidence="9">
    <name type="scientific">Kribbella sp. HUAS MG21</name>
    <dbReference type="NCBI Taxonomy" id="3160966"/>
    <lineage>
        <taxon>Bacteria</taxon>
        <taxon>Bacillati</taxon>
        <taxon>Actinomycetota</taxon>
        <taxon>Actinomycetes</taxon>
        <taxon>Propionibacteriales</taxon>
        <taxon>Kribbellaceae</taxon>
        <taxon>Kribbella</taxon>
    </lineage>
</organism>
<feature type="transmembrane region" description="Helical" evidence="7">
    <location>
        <begin position="225"/>
        <end position="245"/>
    </location>
</feature>
<dbReference type="InterPro" id="IPR035906">
    <property type="entry name" value="MetI-like_sf"/>
</dbReference>
<keyword evidence="3" id="KW-1003">Cell membrane</keyword>
<evidence type="ECO:0000256" key="1">
    <source>
        <dbReference type="ARBA" id="ARBA00004651"/>
    </source>
</evidence>
<protein>
    <submittedName>
        <fullName evidence="9">Sugar ABC transporter permease</fullName>
    </submittedName>
</protein>
<dbReference type="CDD" id="cd06261">
    <property type="entry name" value="TM_PBP2"/>
    <property type="match status" value="1"/>
</dbReference>
<dbReference type="AlphaFoldDB" id="A0AAU7TGA2"/>
<evidence type="ECO:0000259" key="8">
    <source>
        <dbReference type="PROSITE" id="PS50928"/>
    </source>
</evidence>
<feature type="transmembrane region" description="Helical" evidence="7">
    <location>
        <begin position="71"/>
        <end position="93"/>
    </location>
</feature>
<evidence type="ECO:0000256" key="6">
    <source>
        <dbReference type="ARBA" id="ARBA00023136"/>
    </source>
</evidence>
<keyword evidence="6 7" id="KW-0472">Membrane</keyword>
<dbReference type="PROSITE" id="PS50928">
    <property type="entry name" value="ABC_TM1"/>
    <property type="match status" value="1"/>
</dbReference>
<name>A0AAU7TGA2_9ACTN</name>
<evidence type="ECO:0000256" key="2">
    <source>
        <dbReference type="ARBA" id="ARBA00022448"/>
    </source>
</evidence>
<dbReference type="SUPFAM" id="SSF161098">
    <property type="entry name" value="MetI-like"/>
    <property type="match status" value="1"/>
</dbReference>
<keyword evidence="4 7" id="KW-0812">Transmembrane</keyword>
<accession>A0AAU7TGA2</accession>
<dbReference type="Gene3D" id="1.10.3720.10">
    <property type="entry name" value="MetI-like"/>
    <property type="match status" value="1"/>
</dbReference>
<keyword evidence="2 7" id="KW-0813">Transport</keyword>
<dbReference type="InterPro" id="IPR051393">
    <property type="entry name" value="ABC_transporter_permease"/>
</dbReference>